<reference evidence="2" key="5">
    <citation type="submission" date="2018-04" db="UniProtKB">
        <authorList>
            <consortium name="EnsemblFungi"/>
        </authorList>
    </citation>
    <scope>IDENTIFICATION</scope>
    <source>
        <strain evidence="2">R3-111a-1</strain>
    </source>
</reference>
<reference evidence="1" key="3">
    <citation type="submission" date="2010-09" db="EMBL/GenBank/DDBJ databases">
        <title>Annotation of Gaeumannomyces graminis var. tritici R3-111a-1.</title>
        <authorList>
            <consortium name="The Broad Institute Genome Sequencing Platform"/>
            <person name="Ma L.-J."/>
            <person name="Dead R."/>
            <person name="Young S.K."/>
            <person name="Zeng Q."/>
            <person name="Gargeya S."/>
            <person name="Fitzgerald M."/>
            <person name="Haas B."/>
            <person name="Abouelleil A."/>
            <person name="Alvarado L."/>
            <person name="Arachchi H.M."/>
            <person name="Berlin A."/>
            <person name="Brown A."/>
            <person name="Chapman S.B."/>
            <person name="Chen Z."/>
            <person name="Dunbar C."/>
            <person name="Freedman E."/>
            <person name="Gearin G."/>
            <person name="Gellesch M."/>
            <person name="Goldberg J."/>
            <person name="Griggs A."/>
            <person name="Gujja S."/>
            <person name="Heiman D."/>
            <person name="Howarth C."/>
            <person name="Larson L."/>
            <person name="Lui A."/>
            <person name="MacDonald P.J.P."/>
            <person name="Mehta T."/>
            <person name="Montmayeur A."/>
            <person name="Murphy C."/>
            <person name="Neiman D."/>
            <person name="Pearson M."/>
            <person name="Priest M."/>
            <person name="Roberts A."/>
            <person name="Saif S."/>
            <person name="Shea T."/>
            <person name="Shenoy N."/>
            <person name="Sisk P."/>
            <person name="Stolte C."/>
            <person name="Sykes S."/>
            <person name="Yandava C."/>
            <person name="Wortman J."/>
            <person name="Nusbaum C."/>
            <person name="Birren B."/>
        </authorList>
    </citation>
    <scope>NUCLEOTIDE SEQUENCE</scope>
    <source>
        <strain evidence="1">R3-111a-1</strain>
    </source>
</reference>
<keyword evidence="3" id="KW-1185">Reference proteome</keyword>
<gene>
    <name evidence="2" type="primary">20351445</name>
    <name evidence="1" type="ORF">GGTG_10987</name>
</gene>
<reference evidence="1" key="2">
    <citation type="submission" date="2010-07" db="EMBL/GenBank/DDBJ databases">
        <authorList>
            <consortium name="The Broad Institute Genome Sequencing Platform"/>
            <consortium name="Broad Institute Genome Sequencing Center for Infectious Disease"/>
            <person name="Ma L.-J."/>
            <person name="Dead R."/>
            <person name="Young S."/>
            <person name="Zeng Q."/>
            <person name="Koehrsen M."/>
            <person name="Alvarado L."/>
            <person name="Berlin A."/>
            <person name="Chapman S.B."/>
            <person name="Chen Z."/>
            <person name="Freedman E."/>
            <person name="Gellesch M."/>
            <person name="Goldberg J."/>
            <person name="Griggs A."/>
            <person name="Gujja S."/>
            <person name="Heilman E.R."/>
            <person name="Heiman D."/>
            <person name="Hepburn T."/>
            <person name="Howarth C."/>
            <person name="Jen D."/>
            <person name="Larson L."/>
            <person name="Mehta T."/>
            <person name="Neiman D."/>
            <person name="Pearson M."/>
            <person name="Roberts A."/>
            <person name="Saif S."/>
            <person name="Shea T."/>
            <person name="Shenoy N."/>
            <person name="Sisk P."/>
            <person name="Stolte C."/>
            <person name="Sykes S."/>
            <person name="Walk T."/>
            <person name="White J."/>
            <person name="Yandava C."/>
            <person name="Haas B."/>
            <person name="Nusbaum C."/>
            <person name="Birren B."/>
        </authorList>
    </citation>
    <scope>NUCLEOTIDE SEQUENCE</scope>
    <source>
        <strain evidence="1">R3-111a-1</strain>
    </source>
</reference>
<accession>J3PBW3</accession>
<evidence type="ECO:0000313" key="3">
    <source>
        <dbReference type="Proteomes" id="UP000006039"/>
    </source>
</evidence>
<dbReference type="AlphaFoldDB" id="J3PBW3"/>
<sequence>MPASYQYRGQSIMAKLKNKIKLKLLKHAHKNLNKNKKILLNNGKVLRKAKLFLNFLYLKNRQFGKILPIILTITNLFLKAKRNATVRTV</sequence>
<evidence type="ECO:0000313" key="1">
    <source>
        <dbReference type="EMBL" id="EJT71733.1"/>
    </source>
</evidence>
<dbReference type="EnsemblFungi" id="EJT71733">
    <property type="protein sequence ID" value="EJT71733"/>
    <property type="gene ID" value="GGTG_10987"/>
</dbReference>
<reference evidence="2" key="4">
    <citation type="journal article" date="2015" name="G3 (Bethesda)">
        <title>Genome sequences of three phytopathogenic species of the Magnaporthaceae family of fungi.</title>
        <authorList>
            <person name="Okagaki L.H."/>
            <person name="Nunes C.C."/>
            <person name="Sailsbery J."/>
            <person name="Clay B."/>
            <person name="Brown D."/>
            <person name="John T."/>
            <person name="Oh Y."/>
            <person name="Young N."/>
            <person name="Fitzgerald M."/>
            <person name="Haas B.J."/>
            <person name="Zeng Q."/>
            <person name="Young S."/>
            <person name="Adiconis X."/>
            <person name="Fan L."/>
            <person name="Levin J.Z."/>
            <person name="Mitchell T.K."/>
            <person name="Okubara P.A."/>
            <person name="Farman M.L."/>
            <person name="Kohn L.M."/>
            <person name="Birren B."/>
            <person name="Ma L.-J."/>
            <person name="Dean R.A."/>
        </authorList>
    </citation>
    <scope>NUCLEOTIDE SEQUENCE</scope>
    <source>
        <strain evidence="2">R3-111a-1</strain>
    </source>
</reference>
<organism evidence="1">
    <name type="scientific">Gaeumannomyces tritici (strain R3-111a-1)</name>
    <name type="common">Wheat and barley take-all root rot fungus</name>
    <name type="synonym">Gaeumannomyces graminis var. tritici</name>
    <dbReference type="NCBI Taxonomy" id="644352"/>
    <lineage>
        <taxon>Eukaryota</taxon>
        <taxon>Fungi</taxon>
        <taxon>Dikarya</taxon>
        <taxon>Ascomycota</taxon>
        <taxon>Pezizomycotina</taxon>
        <taxon>Sordariomycetes</taxon>
        <taxon>Sordariomycetidae</taxon>
        <taxon>Magnaporthales</taxon>
        <taxon>Magnaporthaceae</taxon>
        <taxon>Gaeumannomyces</taxon>
    </lineage>
</organism>
<evidence type="ECO:0000313" key="2">
    <source>
        <dbReference type="EnsemblFungi" id="EJT71733"/>
    </source>
</evidence>
<dbReference type="EMBL" id="GL385400">
    <property type="protein sequence ID" value="EJT71733.1"/>
    <property type="molecule type" value="Genomic_DNA"/>
</dbReference>
<dbReference type="HOGENOM" id="CLU_2454868_0_0_1"/>
<dbReference type="Proteomes" id="UP000006039">
    <property type="component" value="Unassembled WGS sequence"/>
</dbReference>
<dbReference type="VEuPathDB" id="FungiDB:GGTG_10987"/>
<dbReference type="RefSeq" id="XP_009227130.1">
    <property type="nucleotide sequence ID" value="XM_009228866.1"/>
</dbReference>
<name>J3PBW3_GAET3</name>
<reference evidence="3" key="1">
    <citation type="submission" date="2010-07" db="EMBL/GenBank/DDBJ databases">
        <title>The genome sequence of Gaeumannomyces graminis var. tritici strain R3-111a-1.</title>
        <authorList>
            <consortium name="The Broad Institute Genome Sequencing Platform"/>
            <person name="Ma L.-J."/>
            <person name="Dead R."/>
            <person name="Young S."/>
            <person name="Zeng Q."/>
            <person name="Koehrsen M."/>
            <person name="Alvarado L."/>
            <person name="Berlin A."/>
            <person name="Chapman S.B."/>
            <person name="Chen Z."/>
            <person name="Freedman E."/>
            <person name="Gellesch M."/>
            <person name="Goldberg J."/>
            <person name="Griggs A."/>
            <person name="Gujja S."/>
            <person name="Heilman E.R."/>
            <person name="Heiman D."/>
            <person name="Hepburn T."/>
            <person name="Howarth C."/>
            <person name="Jen D."/>
            <person name="Larson L."/>
            <person name="Mehta T."/>
            <person name="Neiman D."/>
            <person name="Pearson M."/>
            <person name="Roberts A."/>
            <person name="Saif S."/>
            <person name="Shea T."/>
            <person name="Shenoy N."/>
            <person name="Sisk P."/>
            <person name="Stolte C."/>
            <person name="Sykes S."/>
            <person name="Walk T."/>
            <person name="White J."/>
            <person name="Yandava C."/>
            <person name="Haas B."/>
            <person name="Nusbaum C."/>
            <person name="Birren B."/>
        </authorList>
    </citation>
    <scope>NUCLEOTIDE SEQUENCE [LARGE SCALE GENOMIC DNA]</scope>
    <source>
        <strain evidence="3">R3-111a-1</strain>
    </source>
</reference>
<proteinExistence type="predicted"/>
<dbReference type="GeneID" id="20351445"/>
<protein>
    <submittedName>
        <fullName evidence="1 2">Uncharacterized protein</fullName>
    </submittedName>
</protein>